<keyword evidence="1" id="KW-0472">Membrane</keyword>
<dbReference type="AlphaFoldDB" id="A0A4E0R002"/>
<keyword evidence="1" id="KW-0812">Transmembrane</keyword>
<accession>A0A4E0R002</accession>
<evidence type="ECO:0000313" key="3">
    <source>
        <dbReference type="Proteomes" id="UP000230066"/>
    </source>
</evidence>
<evidence type="ECO:0000313" key="2">
    <source>
        <dbReference type="EMBL" id="THD18961.1"/>
    </source>
</evidence>
<dbReference type="EMBL" id="JXXN02007851">
    <property type="protein sequence ID" value="THD18961.1"/>
    <property type="molecule type" value="Genomic_DNA"/>
</dbReference>
<proteinExistence type="predicted"/>
<gene>
    <name evidence="2" type="ORF">D915_010362</name>
</gene>
<feature type="transmembrane region" description="Helical" evidence="1">
    <location>
        <begin position="12"/>
        <end position="32"/>
    </location>
</feature>
<name>A0A4E0R002_FASHE</name>
<keyword evidence="3" id="KW-1185">Reference proteome</keyword>
<protein>
    <submittedName>
        <fullName evidence="2">Uncharacterized protein</fullName>
    </submittedName>
</protein>
<dbReference type="Proteomes" id="UP000230066">
    <property type="component" value="Unassembled WGS sequence"/>
</dbReference>
<evidence type="ECO:0000256" key="1">
    <source>
        <dbReference type="SAM" id="Phobius"/>
    </source>
</evidence>
<sequence length="163" mass="18696">MILTVAMCRSKRGFPIYFCIILLMYFVQQSWFRTILADGNGCTVFEINHTLPVQCNVDSMVLQLFETCSEVLIGFSNYEYSFQAIAQQCSSACGEYPRFLLRRGKNVDSMCSLTNRASQEPVMENNCCQWIQPSTCQDSYFFSDRNGFLNALITNGNYWDVLV</sequence>
<organism evidence="2 3">
    <name type="scientific">Fasciola hepatica</name>
    <name type="common">Liver fluke</name>
    <dbReference type="NCBI Taxonomy" id="6192"/>
    <lineage>
        <taxon>Eukaryota</taxon>
        <taxon>Metazoa</taxon>
        <taxon>Spiralia</taxon>
        <taxon>Lophotrochozoa</taxon>
        <taxon>Platyhelminthes</taxon>
        <taxon>Trematoda</taxon>
        <taxon>Digenea</taxon>
        <taxon>Plagiorchiida</taxon>
        <taxon>Echinostomata</taxon>
        <taxon>Echinostomatoidea</taxon>
        <taxon>Fasciolidae</taxon>
        <taxon>Fasciola</taxon>
    </lineage>
</organism>
<comment type="caution">
    <text evidence="2">The sequence shown here is derived from an EMBL/GenBank/DDBJ whole genome shotgun (WGS) entry which is preliminary data.</text>
</comment>
<reference evidence="2" key="1">
    <citation type="submission" date="2019-03" db="EMBL/GenBank/DDBJ databases">
        <title>Improved annotation for the trematode Fasciola hepatica.</title>
        <authorList>
            <person name="Choi Y.-J."/>
            <person name="Martin J."/>
            <person name="Mitreva M."/>
        </authorList>
    </citation>
    <scope>NUCLEOTIDE SEQUENCE [LARGE SCALE GENOMIC DNA]</scope>
</reference>
<keyword evidence="1" id="KW-1133">Transmembrane helix</keyword>